<dbReference type="SUPFAM" id="SSF52540">
    <property type="entry name" value="P-loop containing nucleoside triphosphate hydrolases"/>
    <property type="match status" value="1"/>
</dbReference>
<accession>A0A383VB03</accession>
<feature type="coiled-coil region" evidence="2">
    <location>
        <begin position="456"/>
        <end position="497"/>
    </location>
</feature>
<dbReference type="STRING" id="3088.A0A383VB03"/>
<feature type="region of interest" description="Disordered" evidence="3">
    <location>
        <begin position="1"/>
        <end position="105"/>
    </location>
</feature>
<reference evidence="5 6" key="1">
    <citation type="submission" date="2016-10" db="EMBL/GenBank/DDBJ databases">
        <authorList>
            <person name="Cai Z."/>
        </authorList>
    </citation>
    <scope>NUCLEOTIDE SEQUENCE [LARGE SCALE GENOMIC DNA]</scope>
</reference>
<evidence type="ECO:0000256" key="3">
    <source>
        <dbReference type="SAM" id="MobiDB-lite"/>
    </source>
</evidence>
<dbReference type="PANTHER" id="PTHR18884">
    <property type="entry name" value="SEPTIN"/>
    <property type="match status" value="1"/>
</dbReference>
<proteinExistence type="inferred from homology"/>
<feature type="compositionally biased region" description="Basic and acidic residues" evidence="3">
    <location>
        <begin position="1"/>
        <end position="10"/>
    </location>
</feature>
<comment type="similarity">
    <text evidence="1">Belongs to the TRAFAC class TrmE-Era-EngA-EngB-Septin-like GTPase superfamily. Septin GTPase family.</text>
</comment>
<dbReference type="Pfam" id="PF00735">
    <property type="entry name" value="Septin"/>
    <property type="match status" value="1"/>
</dbReference>
<evidence type="ECO:0000313" key="5">
    <source>
        <dbReference type="EMBL" id="SZX61919.1"/>
    </source>
</evidence>
<protein>
    <recommendedName>
        <fullName evidence="4">Septin-type G domain-containing protein</fullName>
    </recommendedName>
</protein>
<dbReference type="Proteomes" id="UP000256970">
    <property type="component" value="Unassembled WGS sequence"/>
</dbReference>
<dbReference type="InterPro" id="IPR027417">
    <property type="entry name" value="P-loop_NTPase"/>
</dbReference>
<feature type="compositionally biased region" description="Low complexity" evidence="3">
    <location>
        <begin position="77"/>
        <end position="86"/>
    </location>
</feature>
<organism evidence="5 6">
    <name type="scientific">Tetradesmus obliquus</name>
    <name type="common">Green alga</name>
    <name type="synonym">Acutodesmus obliquus</name>
    <dbReference type="NCBI Taxonomy" id="3088"/>
    <lineage>
        <taxon>Eukaryota</taxon>
        <taxon>Viridiplantae</taxon>
        <taxon>Chlorophyta</taxon>
        <taxon>core chlorophytes</taxon>
        <taxon>Chlorophyceae</taxon>
        <taxon>CS clade</taxon>
        <taxon>Sphaeropleales</taxon>
        <taxon>Scenedesmaceae</taxon>
        <taxon>Tetradesmus</taxon>
    </lineage>
</organism>
<dbReference type="AlphaFoldDB" id="A0A383VB03"/>
<sequence length="500" mass="54405">MAPATAEKKKGGSLLFSFGRNKTEKAKAASVTTKPSDKPVKGSSIVSKASSNSSSAATSSPKAAVPKVLSNGVPMGSSSPVSPAAVSKRRLAPAEPAHEAPTAMNLRRDDAAAAWQSRPRMPSRLMDTYVNFMVLGESGLGKTTFIQNLTSSFRVVNGGRVQDGSCTTLSQFQADPDSLRTVLEPMDIPESSRRLMISIQDMPGWGDDINLMRYMRIITGFLLEQRAKDYEKLAGGRALDKTAMCGQLQHSITACLYFIPPHRTKKIDLILMAAISQLVTIIPVIGKSDSMTEAELNAYRAEVLAMLSAPNKFVAARNLPQLEVSLFSFAESILTDLGMSQSQLPIAVVTSRDAEPCDDAAFLESLGLADVQNPVQPVRHYRWGACYPLNRGHSDLIVLKRLLLGDRVESLYAMLDDSYARYMTFCNAFEDSGKQLQMVVQDACQVGGPHLEYDDYAKAKVALDSAKAAMSTLSEENRILAERLAAAEREKKALLERMRA</sequence>
<keyword evidence="1" id="KW-0547">Nucleotide-binding</keyword>
<evidence type="ECO:0000256" key="2">
    <source>
        <dbReference type="SAM" id="Coils"/>
    </source>
</evidence>
<keyword evidence="6" id="KW-1185">Reference proteome</keyword>
<evidence type="ECO:0000259" key="4">
    <source>
        <dbReference type="PROSITE" id="PS51719"/>
    </source>
</evidence>
<keyword evidence="1" id="KW-0342">GTP-binding</keyword>
<keyword evidence="2" id="KW-0175">Coiled coil</keyword>
<dbReference type="Gene3D" id="3.40.50.300">
    <property type="entry name" value="P-loop containing nucleotide triphosphate hydrolases"/>
    <property type="match status" value="1"/>
</dbReference>
<feature type="domain" description="Septin-type G" evidence="4">
    <location>
        <begin position="126"/>
        <end position="430"/>
    </location>
</feature>
<name>A0A383VB03_TETOB</name>
<evidence type="ECO:0000256" key="1">
    <source>
        <dbReference type="RuleBase" id="RU004560"/>
    </source>
</evidence>
<feature type="compositionally biased region" description="Low complexity" evidence="3">
    <location>
        <begin position="41"/>
        <end position="65"/>
    </location>
</feature>
<dbReference type="EMBL" id="FNXT01000184">
    <property type="protein sequence ID" value="SZX61919.1"/>
    <property type="molecule type" value="Genomic_DNA"/>
</dbReference>
<evidence type="ECO:0000313" key="6">
    <source>
        <dbReference type="Proteomes" id="UP000256970"/>
    </source>
</evidence>
<gene>
    <name evidence="5" type="ORF">BQ4739_LOCUS2471</name>
</gene>
<dbReference type="PROSITE" id="PS51719">
    <property type="entry name" value="G_SEPTIN"/>
    <property type="match status" value="1"/>
</dbReference>
<dbReference type="InterPro" id="IPR030379">
    <property type="entry name" value="G_SEPTIN_dom"/>
</dbReference>
<dbReference type="GO" id="GO:0005525">
    <property type="term" value="F:GTP binding"/>
    <property type="evidence" value="ECO:0007669"/>
    <property type="project" value="UniProtKB-KW"/>
</dbReference>
<feature type="compositionally biased region" description="Low complexity" evidence="3">
    <location>
        <begin position="93"/>
        <end position="103"/>
    </location>
</feature>